<dbReference type="PROSITE" id="PS50929">
    <property type="entry name" value="ABC_TM1F"/>
    <property type="match status" value="1"/>
</dbReference>
<dbReference type="InterPro" id="IPR036640">
    <property type="entry name" value="ABC1_TM_sf"/>
</dbReference>
<dbReference type="PROSITE" id="PS50893">
    <property type="entry name" value="ABC_TRANSPORTER_2"/>
    <property type="match status" value="1"/>
</dbReference>
<dbReference type="SUPFAM" id="SSF52540">
    <property type="entry name" value="P-loop containing nucleoside triphosphate hydrolases"/>
    <property type="match status" value="1"/>
</dbReference>
<reference evidence="11" key="1">
    <citation type="journal article" date="2014" name="Int. J. Syst. Evol. Microbiol.">
        <title>Complete genome of a new Firmicutes species belonging to the dominant human colonic microbiota ('Ruminococcus bicirculans') reveals two chromosomes and a selective capacity to utilize plant glucans.</title>
        <authorList>
            <consortium name="NISC Comparative Sequencing Program"/>
            <person name="Wegmann U."/>
            <person name="Louis P."/>
            <person name="Goesmann A."/>
            <person name="Henrissat B."/>
            <person name="Duncan S.H."/>
            <person name="Flint H.J."/>
        </authorList>
    </citation>
    <scope>NUCLEOTIDE SEQUENCE</scope>
    <source>
        <strain evidence="11">CECT 7703</strain>
    </source>
</reference>
<feature type="domain" description="ABC transmembrane type-1" evidence="10">
    <location>
        <begin position="12"/>
        <end position="285"/>
    </location>
</feature>
<dbReference type="PANTHER" id="PTHR24221">
    <property type="entry name" value="ATP-BINDING CASSETTE SUB-FAMILY B"/>
    <property type="match status" value="1"/>
</dbReference>
<feature type="transmembrane region" description="Helical" evidence="8">
    <location>
        <begin position="12"/>
        <end position="34"/>
    </location>
</feature>
<keyword evidence="7 8" id="KW-0472">Membrane</keyword>
<dbReference type="InterPro" id="IPR003593">
    <property type="entry name" value="AAA+_ATPase"/>
</dbReference>
<name>A0ABT8B974_9NEIS</name>
<evidence type="ECO:0000256" key="6">
    <source>
        <dbReference type="ARBA" id="ARBA00022989"/>
    </source>
</evidence>
<feature type="transmembrane region" description="Helical" evidence="8">
    <location>
        <begin position="54"/>
        <end position="77"/>
    </location>
</feature>
<evidence type="ECO:0000259" key="10">
    <source>
        <dbReference type="PROSITE" id="PS50929"/>
    </source>
</evidence>
<dbReference type="SUPFAM" id="SSF90123">
    <property type="entry name" value="ABC transporter transmembrane region"/>
    <property type="match status" value="1"/>
</dbReference>
<dbReference type="PANTHER" id="PTHR24221:SF233">
    <property type="entry name" value="ATP-BINDING_PERMEASE FUSION ABC TRANSPORTER-RELATED"/>
    <property type="match status" value="1"/>
</dbReference>
<dbReference type="InterPro" id="IPR017871">
    <property type="entry name" value="ABC_transporter-like_CS"/>
</dbReference>
<dbReference type="Gene3D" id="3.40.50.300">
    <property type="entry name" value="P-loop containing nucleotide triphosphate hydrolases"/>
    <property type="match status" value="1"/>
</dbReference>
<dbReference type="PROSITE" id="PS00211">
    <property type="entry name" value="ABC_TRANSPORTER_1"/>
    <property type="match status" value="1"/>
</dbReference>
<evidence type="ECO:0000313" key="11">
    <source>
        <dbReference type="EMBL" id="MDN3578322.1"/>
    </source>
</evidence>
<dbReference type="InterPro" id="IPR003439">
    <property type="entry name" value="ABC_transporter-like_ATP-bd"/>
</dbReference>
<sequence length="550" mass="61018">MLSYFIRKLGKLLLLATVSSGVSALLALSLFSMISQTKGGASLPYSPLYYGAVWGIWLLMTIGTSTLLSRLSADAVFQIRVSLIRRILGTAYDKLERAGSSRLYNVLISDVTSISNAFSELPTFIFNLILLVSCLSYLAYLSPMLFGVLAVAIGISFMVSRTLIGKLARRSRDMRDSQDAMMDGYKGMLEGSAQLAVDAARKQHYYEHDLQRRAEQLRKHERGFRMMWDLNRGVTVALVFLLLGVVTEAGRRLGDQGLVMSYALIITYCAGPFGMVMNLLQQFAHARVSLSKIDSLQIDGDKSLAAPVAHAPAWNTIQFSQIEFTYRQEGAEAPFVLGPLDLEIRKGEVIFITGGNGSGKSTFIKLLLGLHEPSAGSIYIDGVKQSWADNEGYRALFSMVLSDFYLFGQVLDGSGKAAADAQVVSLLERFKMASVVKVLGGVFDTVRLSQGQRKRLALVSAISRERDIYVLDEWAADQDPQYRRTFYEEIIPWLQQSGRTVVAVTHDDRYFPIADRRVDFEAGRIRLESNRFPSRTDQTVATPDYATVSA</sequence>
<reference evidence="11" key="2">
    <citation type="submission" date="2023-06" db="EMBL/GenBank/DDBJ databases">
        <authorList>
            <person name="Lucena T."/>
            <person name="Sun Q."/>
        </authorList>
    </citation>
    <scope>NUCLEOTIDE SEQUENCE</scope>
    <source>
        <strain evidence="11">CECT 7703</strain>
    </source>
</reference>
<feature type="transmembrane region" description="Helical" evidence="8">
    <location>
        <begin position="228"/>
        <end position="247"/>
    </location>
</feature>
<dbReference type="InterPro" id="IPR011527">
    <property type="entry name" value="ABC1_TM_dom"/>
</dbReference>
<gene>
    <name evidence="11" type="ORF">QWZ03_16255</name>
</gene>
<dbReference type="Proteomes" id="UP001180081">
    <property type="component" value="Unassembled WGS sequence"/>
</dbReference>
<keyword evidence="4" id="KW-0547">Nucleotide-binding</keyword>
<evidence type="ECO:0000256" key="2">
    <source>
        <dbReference type="ARBA" id="ARBA00022475"/>
    </source>
</evidence>
<proteinExistence type="predicted"/>
<organism evidence="11 12">
    <name type="scientific">Chitinimonas viridis</name>
    <dbReference type="NCBI Taxonomy" id="664880"/>
    <lineage>
        <taxon>Bacteria</taxon>
        <taxon>Pseudomonadati</taxon>
        <taxon>Pseudomonadota</taxon>
        <taxon>Betaproteobacteria</taxon>
        <taxon>Neisseriales</taxon>
        <taxon>Chitinibacteraceae</taxon>
        <taxon>Chitinimonas</taxon>
    </lineage>
</organism>
<evidence type="ECO:0000313" key="12">
    <source>
        <dbReference type="Proteomes" id="UP001180081"/>
    </source>
</evidence>
<keyword evidence="6 8" id="KW-1133">Transmembrane helix</keyword>
<dbReference type="EMBL" id="JAUFPU010000018">
    <property type="protein sequence ID" value="MDN3578322.1"/>
    <property type="molecule type" value="Genomic_DNA"/>
</dbReference>
<keyword evidence="2" id="KW-1003">Cell membrane</keyword>
<dbReference type="CDD" id="cd03228">
    <property type="entry name" value="ABCC_MRP_Like"/>
    <property type="match status" value="1"/>
</dbReference>
<keyword evidence="5" id="KW-0067">ATP-binding</keyword>
<evidence type="ECO:0000256" key="8">
    <source>
        <dbReference type="SAM" id="Phobius"/>
    </source>
</evidence>
<comment type="subcellular location">
    <subcellularLocation>
        <location evidence="1">Cell membrane</location>
        <topology evidence="1">Multi-pass membrane protein</topology>
    </subcellularLocation>
</comment>
<dbReference type="Gene3D" id="1.20.1560.10">
    <property type="entry name" value="ABC transporter type 1, transmembrane domain"/>
    <property type="match status" value="1"/>
</dbReference>
<dbReference type="InterPro" id="IPR027417">
    <property type="entry name" value="P-loop_NTPase"/>
</dbReference>
<dbReference type="Pfam" id="PF00005">
    <property type="entry name" value="ABC_tran"/>
    <property type="match status" value="1"/>
</dbReference>
<evidence type="ECO:0000256" key="5">
    <source>
        <dbReference type="ARBA" id="ARBA00022840"/>
    </source>
</evidence>
<evidence type="ECO:0000256" key="3">
    <source>
        <dbReference type="ARBA" id="ARBA00022692"/>
    </source>
</evidence>
<evidence type="ECO:0000256" key="7">
    <source>
        <dbReference type="ARBA" id="ARBA00023136"/>
    </source>
</evidence>
<dbReference type="InterPro" id="IPR005898">
    <property type="entry name" value="Cyc_pep_transpt_SyrD/YojI"/>
</dbReference>
<dbReference type="InterPro" id="IPR039421">
    <property type="entry name" value="Type_1_exporter"/>
</dbReference>
<keyword evidence="12" id="KW-1185">Reference proteome</keyword>
<keyword evidence="3 8" id="KW-0812">Transmembrane</keyword>
<dbReference type="NCBIfam" id="TIGR01194">
    <property type="entry name" value="cyc_pep_trnsptr"/>
    <property type="match status" value="1"/>
</dbReference>
<evidence type="ECO:0000259" key="9">
    <source>
        <dbReference type="PROSITE" id="PS50893"/>
    </source>
</evidence>
<dbReference type="SMART" id="SM00382">
    <property type="entry name" value="AAA"/>
    <property type="match status" value="1"/>
</dbReference>
<feature type="transmembrane region" description="Helical" evidence="8">
    <location>
        <begin position="259"/>
        <end position="280"/>
    </location>
</feature>
<feature type="transmembrane region" description="Helical" evidence="8">
    <location>
        <begin position="146"/>
        <end position="164"/>
    </location>
</feature>
<feature type="transmembrane region" description="Helical" evidence="8">
    <location>
        <begin position="121"/>
        <end position="140"/>
    </location>
</feature>
<evidence type="ECO:0000256" key="4">
    <source>
        <dbReference type="ARBA" id="ARBA00022741"/>
    </source>
</evidence>
<feature type="domain" description="ABC transporter" evidence="9">
    <location>
        <begin position="317"/>
        <end position="547"/>
    </location>
</feature>
<dbReference type="RefSeq" id="WP_290333675.1">
    <property type="nucleotide sequence ID" value="NZ_JAUFPU010000018.1"/>
</dbReference>
<evidence type="ECO:0000256" key="1">
    <source>
        <dbReference type="ARBA" id="ARBA00004651"/>
    </source>
</evidence>
<accession>A0ABT8B974</accession>
<comment type="caution">
    <text evidence="11">The sequence shown here is derived from an EMBL/GenBank/DDBJ whole genome shotgun (WGS) entry which is preliminary data.</text>
</comment>
<protein>
    <submittedName>
        <fullName evidence="11">Cyclic peptide export ABC transporter</fullName>
    </submittedName>
</protein>